<feature type="compositionally biased region" description="Low complexity" evidence="1">
    <location>
        <begin position="778"/>
        <end position="794"/>
    </location>
</feature>
<reference evidence="5" key="1">
    <citation type="journal article" date="2016" name="Genome Announc.">
        <title>Draft Genome Sequences of Methanobrevibacter curvatus DSM11111, Methanobrevibacter cuticularis DSM11139, Methanobrevibacter filiformis DSM11501, and Methanobrevibacter oralis DSM7256.</title>
        <authorList>
            <person name="Poehlein A."/>
            <person name="Seedorf H."/>
        </authorList>
    </citation>
    <scope>NUCLEOTIDE SEQUENCE [LARGE SCALE GENOMIC DNA]</scope>
    <source>
        <strain evidence="5">DSM 7256 / JCM 30027 / ZR</strain>
    </source>
</reference>
<dbReference type="RefSeq" id="WP_063720394.1">
    <property type="nucleotide sequence ID" value="NZ_LT985096.1"/>
</dbReference>
<dbReference type="InterPro" id="IPR003814">
    <property type="entry name" value="FmdEsu_dom"/>
</dbReference>
<comment type="caution">
    <text evidence="4">The sequence shown here is derived from an EMBL/GenBank/DDBJ whole genome shotgun (WGS) entry which is preliminary data.</text>
</comment>
<keyword evidence="2" id="KW-1133">Transmembrane helix</keyword>
<feature type="transmembrane region" description="Helical" evidence="2">
    <location>
        <begin position="854"/>
        <end position="873"/>
    </location>
</feature>
<dbReference type="Proteomes" id="UP000077428">
    <property type="component" value="Unassembled WGS sequence"/>
</dbReference>
<name>A0A166AP42_METOA</name>
<dbReference type="Gene3D" id="3.30.1330.130">
    <property type="match status" value="1"/>
</dbReference>
<evidence type="ECO:0000256" key="1">
    <source>
        <dbReference type="SAM" id="MobiDB-lite"/>
    </source>
</evidence>
<evidence type="ECO:0000313" key="4">
    <source>
        <dbReference type="EMBL" id="KZX12288.1"/>
    </source>
</evidence>
<protein>
    <submittedName>
        <fullName evidence="4">FmdE, molybdenum formylmethanofuran dehydrogenase operon</fullName>
    </submittedName>
</protein>
<evidence type="ECO:0000313" key="5">
    <source>
        <dbReference type="Proteomes" id="UP000077428"/>
    </source>
</evidence>
<dbReference type="AlphaFoldDB" id="A0A166AP42"/>
<feature type="compositionally biased region" description="Polar residues" evidence="1">
    <location>
        <begin position="801"/>
        <end position="814"/>
    </location>
</feature>
<dbReference type="EMBL" id="LWMU01000072">
    <property type="protein sequence ID" value="KZX12288.1"/>
    <property type="molecule type" value="Genomic_DNA"/>
</dbReference>
<sequence>MKRHGIYIIALLIILLAVINTVSAEDTNIDLIADNSNNDNVNINATDSVLKSSNEDCQFVSENSEDNNTLLNENSLEDNTLKKGNTTNSNSKAYKLGYSVTIAADKLLKFSSADDILVITTAGMTWIDNHTTEDALGGIVDAANNYVTYGKGNILTLSSIRSDPTNIAFFIKKGNSIKMAFYKNGSLTPVYYGNAGPKLSANEWKKLQKLLGDEDAYSYISIANAWSAGMPKDVLTQATYHGHVCTGLISGQAMIHTLLTYYPPKDEFGLPLENTAYYVLGVPGGSEDDAFTWTLDITPGKRAYIGIDTMVNKSMTGFIRWNTSSNTGIIIIMSYDEKAIKERFKKLSGLNPDASATNDLKYQNWLINTLQVDPISLVTIRYELDGLTKDNLEYLMGLEVGKGNVVKSAHGLDLNYILGLNLTTAKRETQNIGEQTKLSDEKLKQIGIDASSKAIAYFASQGITIEKYSNHLYVLTSAGAVRINGTPTSMVFDGIHEVLGSALYKKTLLPVHTPIWKDLLFDFYWVDSNNLTNYSSISFRYDALNDKLIVTGNTSDKNSNYIIQNAVKYDPPYDVLVGWLFHNHVCGGSTPGYLIADYVYEELPITNEDESYIYLTTNANCKDDVISRLLGVSPGMGTYYNLRYDNNKTNSTNVGIAIKWNSKTKTGELIIISLDKWGAGQIFKKGSNMYEEYIKLYKKDYSSKNLISRPIIKTAARKEINEEMFNKIIAGATNTEEGNSIAYIMGLPDKLPVQKEDNNKPIMNNTQQKKNGKKLVDNASSSSNSQKTTNNPSKGHYGATNGLTPSVGVSKNTINANSDSDPDNSDEGSSDNNDGKSYEISRKGTDKQINSNNIIFAIVIILILGAIVGYGYIRSNRKE</sequence>
<dbReference type="PATRIC" id="fig|66851.6.peg.1374"/>
<keyword evidence="5" id="KW-1185">Reference proteome</keyword>
<keyword evidence="2" id="KW-0472">Membrane</keyword>
<dbReference type="STRING" id="66851.MBORA_12650"/>
<dbReference type="OrthoDB" id="31120at2157"/>
<organism evidence="4 5">
    <name type="scientific">Methanobrevibacter oralis</name>
    <dbReference type="NCBI Taxonomy" id="66851"/>
    <lineage>
        <taxon>Archaea</taxon>
        <taxon>Methanobacteriati</taxon>
        <taxon>Methanobacteriota</taxon>
        <taxon>Methanomada group</taxon>
        <taxon>Methanobacteria</taxon>
        <taxon>Methanobacteriales</taxon>
        <taxon>Methanobacteriaceae</taxon>
        <taxon>Methanobrevibacter</taxon>
    </lineage>
</organism>
<keyword evidence="2" id="KW-0812">Transmembrane</keyword>
<dbReference type="SUPFAM" id="SSF143555">
    <property type="entry name" value="FwdE-like"/>
    <property type="match status" value="2"/>
</dbReference>
<feature type="compositionally biased region" description="Acidic residues" evidence="1">
    <location>
        <begin position="820"/>
        <end position="829"/>
    </location>
</feature>
<dbReference type="Pfam" id="PF02663">
    <property type="entry name" value="FmdE"/>
    <property type="match status" value="2"/>
</dbReference>
<gene>
    <name evidence="4" type="ORF">MBORA_12650</name>
</gene>
<feature type="domain" description="Formylmethanofuran dehydrogenase subunit E" evidence="3">
    <location>
        <begin position="241"/>
        <end position="355"/>
    </location>
</feature>
<accession>A0A166AP42</accession>
<evidence type="ECO:0000256" key="2">
    <source>
        <dbReference type="SAM" id="Phobius"/>
    </source>
</evidence>
<feature type="region of interest" description="Disordered" evidence="1">
    <location>
        <begin position="752"/>
        <end position="839"/>
    </location>
</feature>
<feature type="domain" description="Formylmethanofuran dehydrogenase subunit E" evidence="3">
    <location>
        <begin position="581"/>
        <end position="684"/>
    </location>
</feature>
<proteinExistence type="predicted"/>
<evidence type="ECO:0000259" key="3">
    <source>
        <dbReference type="Pfam" id="PF02663"/>
    </source>
</evidence>